<evidence type="ECO:0000313" key="2">
    <source>
        <dbReference type="EMBL" id="MFC7580323.1"/>
    </source>
</evidence>
<proteinExistence type="predicted"/>
<dbReference type="EMBL" id="JBHTEF010000001">
    <property type="protein sequence ID" value="MFC7580323.1"/>
    <property type="molecule type" value="Genomic_DNA"/>
</dbReference>
<accession>A0ABW2SKZ4</accession>
<organism evidence="2 3">
    <name type="scientific">Schaalia naturae</name>
    <dbReference type="NCBI Taxonomy" id="635203"/>
    <lineage>
        <taxon>Bacteria</taxon>
        <taxon>Bacillati</taxon>
        <taxon>Actinomycetota</taxon>
        <taxon>Actinomycetes</taxon>
        <taxon>Actinomycetales</taxon>
        <taxon>Actinomycetaceae</taxon>
        <taxon>Schaalia</taxon>
    </lineage>
</organism>
<protein>
    <submittedName>
        <fullName evidence="2">DNA-binding protein</fullName>
    </submittedName>
</protein>
<dbReference type="Proteomes" id="UP001596527">
    <property type="component" value="Unassembled WGS sequence"/>
</dbReference>
<feature type="region of interest" description="Disordered" evidence="1">
    <location>
        <begin position="27"/>
        <end position="47"/>
    </location>
</feature>
<reference evidence="3" key="1">
    <citation type="journal article" date="2019" name="Int. J. Syst. Evol. Microbiol.">
        <title>The Global Catalogue of Microorganisms (GCM) 10K type strain sequencing project: providing services to taxonomists for standard genome sequencing and annotation.</title>
        <authorList>
            <consortium name="The Broad Institute Genomics Platform"/>
            <consortium name="The Broad Institute Genome Sequencing Center for Infectious Disease"/>
            <person name="Wu L."/>
            <person name="Ma J."/>
        </authorList>
    </citation>
    <scope>NUCLEOTIDE SEQUENCE [LARGE SCALE GENOMIC DNA]</scope>
    <source>
        <strain evidence="3">CCUG 56698</strain>
    </source>
</reference>
<dbReference type="RefSeq" id="WP_380972216.1">
    <property type="nucleotide sequence ID" value="NZ_JBHTEF010000001.1"/>
</dbReference>
<evidence type="ECO:0000256" key="1">
    <source>
        <dbReference type="SAM" id="MobiDB-lite"/>
    </source>
</evidence>
<evidence type="ECO:0000313" key="3">
    <source>
        <dbReference type="Proteomes" id="UP001596527"/>
    </source>
</evidence>
<comment type="caution">
    <text evidence="2">The sequence shown here is derived from an EMBL/GenBank/DDBJ whole genome shotgun (WGS) entry which is preliminary data.</text>
</comment>
<keyword evidence="2" id="KW-0238">DNA-binding</keyword>
<gene>
    <name evidence="2" type="ORF">ACFQWG_03670</name>
</gene>
<dbReference type="GO" id="GO:0003677">
    <property type="term" value="F:DNA binding"/>
    <property type="evidence" value="ECO:0007669"/>
    <property type="project" value="UniProtKB-KW"/>
</dbReference>
<name>A0ABW2SKZ4_9ACTO</name>
<sequence length="134" mass="15109">MSDTDMRGRPRPGVWQRLLRRWMNATREAQEADEEQRSRRSRGTVPLSEVRERQRVVVSGLIQSVTYSPVDGPRRLVVMLYDGTGTIEIRWLGRRSVPGIKVGGHIEAQGTAVLVRDHLALIDPTYRILPPGAA</sequence>
<keyword evidence="3" id="KW-1185">Reference proteome</keyword>